<feature type="signal peptide" evidence="5">
    <location>
        <begin position="1"/>
        <end position="19"/>
    </location>
</feature>
<dbReference type="PANTHER" id="PTHR30061">
    <property type="entry name" value="MALTOSE-BINDING PERIPLASMIC PROTEIN"/>
    <property type="match status" value="1"/>
</dbReference>
<dbReference type="Gene3D" id="3.40.190.10">
    <property type="entry name" value="Periplasmic binding protein-like II"/>
    <property type="match status" value="2"/>
</dbReference>
<feature type="chain" id="PRO_5036491895" evidence="5">
    <location>
        <begin position="20"/>
        <end position="455"/>
    </location>
</feature>
<keyword evidence="7" id="KW-1185">Reference proteome</keyword>
<dbReference type="GO" id="GO:0015768">
    <property type="term" value="P:maltose transport"/>
    <property type="evidence" value="ECO:0007669"/>
    <property type="project" value="TreeGrafter"/>
</dbReference>
<keyword evidence="4" id="KW-0472">Membrane</keyword>
<evidence type="ECO:0000256" key="4">
    <source>
        <dbReference type="SAM" id="Phobius"/>
    </source>
</evidence>
<dbReference type="Proteomes" id="UP000514720">
    <property type="component" value="Chromosome"/>
</dbReference>
<sequence length="455" mass="48937">MKKLALFLVALVLSFGVLSSNTTAVEAADGTTLTIFQNKIEIDAVLTTYAEAWGVTNDVDVDVKSCGGDACAYGTQILAEFQAAEQPDIFVIEGMGGYNQYADKILDLTGEAWAADTGLEFVVDGVVYGFPVAVEGWGMGYNKEILTAAGVDPEDLTNLAAYEDAFDKIQTYYDADATRADYAVVSMAAGAGMTWVTGLHNFNAYLSAQLDYTDSTVIDKLNNEEVDMDRLNDLADWVELLFEYADTTILETGTYDDQVGKFANGEAAFIHQGNWIDGNLTDATFEMGYAPHAAMSGENTAIFIGAPSFYVINKDSDNIADAKAFLNDLASTTEGHDYMVNEANMVPAFDSVTLTPSTPLSAEVMAWNQAGNAYAWWQNDMPAGFGMDTLGPIYELFAKGTITKAQFVDRVALAIDPDYEPAEEQTGGNTGLYVAIGVGVVAVAGVGFYFFTKKS</sequence>
<evidence type="ECO:0000313" key="6">
    <source>
        <dbReference type="EMBL" id="QMS84800.1"/>
    </source>
</evidence>
<evidence type="ECO:0000256" key="5">
    <source>
        <dbReference type="SAM" id="SignalP"/>
    </source>
</evidence>
<evidence type="ECO:0000313" key="7">
    <source>
        <dbReference type="Proteomes" id="UP000514720"/>
    </source>
</evidence>
<dbReference type="RefSeq" id="WP_258878421.1">
    <property type="nucleotide sequence ID" value="NZ_CP048914.1"/>
</dbReference>
<dbReference type="AlphaFoldDB" id="A0A7L7KPT6"/>
<reference evidence="6 7" key="1">
    <citation type="submission" date="2020-02" db="EMBL/GenBank/DDBJ databases">
        <authorList>
            <person name="Zheng R.K."/>
            <person name="Sun C.M."/>
        </authorList>
    </citation>
    <scope>NUCLEOTIDE SEQUENCE [LARGE SCALE GENOMIC DNA]</scope>
    <source>
        <strain evidence="7">zrk13</strain>
    </source>
</reference>
<dbReference type="GO" id="GO:0042956">
    <property type="term" value="P:maltodextrin transmembrane transport"/>
    <property type="evidence" value="ECO:0007669"/>
    <property type="project" value="TreeGrafter"/>
</dbReference>
<dbReference type="SUPFAM" id="SSF53850">
    <property type="entry name" value="Periplasmic binding protein-like II"/>
    <property type="match status" value="1"/>
</dbReference>
<comment type="similarity">
    <text evidence="1">Belongs to the bacterial solute-binding protein 1 family.</text>
</comment>
<gene>
    <name evidence="6" type="ORF">G4Z02_03210</name>
</gene>
<dbReference type="PANTHER" id="PTHR30061:SF50">
    <property type="entry name" value="MALTOSE_MALTODEXTRIN-BINDING PERIPLASMIC PROTEIN"/>
    <property type="match status" value="1"/>
</dbReference>
<dbReference type="KEGG" id="xcl:G4Z02_03210"/>
<name>A0A7L7KPT6_9MOLU</name>
<keyword evidence="2" id="KW-0813">Transport</keyword>
<keyword evidence="4" id="KW-0812">Transmembrane</keyword>
<keyword evidence="3 5" id="KW-0732">Signal</keyword>
<protein>
    <submittedName>
        <fullName evidence="6">Extracellular solute-binding protein</fullName>
    </submittedName>
</protein>
<evidence type="ECO:0000256" key="1">
    <source>
        <dbReference type="ARBA" id="ARBA00008520"/>
    </source>
</evidence>
<dbReference type="GO" id="GO:0055052">
    <property type="term" value="C:ATP-binding cassette (ABC) transporter complex, substrate-binding subunit-containing"/>
    <property type="evidence" value="ECO:0007669"/>
    <property type="project" value="TreeGrafter"/>
</dbReference>
<evidence type="ECO:0000256" key="2">
    <source>
        <dbReference type="ARBA" id="ARBA00022448"/>
    </source>
</evidence>
<keyword evidence="4" id="KW-1133">Transmembrane helix</keyword>
<organism evidence="6 7">
    <name type="scientific">Candidatus Xianfuyuplasma coldseepsis</name>
    <dbReference type="NCBI Taxonomy" id="2782163"/>
    <lineage>
        <taxon>Bacteria</taxon>
        <taxon>Bacillati</taxon>
        <taxon>Mycoplasmatota</taxon>
        <taxon>Mollicutes</taxon>
        <taxon>Candidatus Izemoplasmatales</taxon>
        <taxon>Candidatus Izemoplasmataceae</taxon>
        <taxon>Candidatus Xianfuyuplasma</taxon>
    </lineage>
</organism>
<proteinExistence type="inferred from homology"/>
<evidence type="ECO:0000256" key="3">
    <source>
        <dbReference type="ARBA" id="ARBA00022729"/>
    </source>
</evidence>
<feature type="transmembrane region" description="Helical" evidence="4">
    <location>
        <begin position="431"/>
        <end position="451"/>
    </location>
</feature>
<accession>A0A7L7KPT6</accession>
<dbReference type="EMBL" id="CP048914">
    <property type="protein sequence ID" value="QMS84800.1"/>
    <property type="molecule type" value="Genomic_DNA"/>
</dbReference>
<dbReference type="GO" id="GO:1901982">
    <property type="term" value="F:maltose binding"/>
    <property type="evidence" value="ECO:0007669"/>
    <property type="project" value="TreeGrafter"/>
</dbReference>